<evidence type="ECO:0000256" key="3">
    <source>
        <dbReference type="PIRSR" id="PIRSR618191-1"/>
    </source>
</evidence>
<dbReference type="SUPFAM" id="SSF55331">
    <property type="entry name" value="Tautomerase/MIF"/>
    <property type="match status" value="1"/>
</dbReference>
<dbReference type="Proteomes" id="UP000485880">
    <property type="component" value="Unassembled WGS sequence"/>
</dbReference>
<evidence type="ECO:0000256" key="2">
    <source>
        <dbReference type="ARBA" id="ARBA00023235"/>
    </source>
</evidence>
<dbReference type="InterPro" id="IPR018191">
    <property type="entry name" value="4-OT"/>
</dbReference>
<feature type="active site" description="Proton acceptor; via imino nitrogen" evidence="3">
    <location>
        <position position="2"/>
    </location>
</feature>
<comment type="caution">
    <text evidence="6">The sequence shown here is derived from an EMBL/GenBank/DDBJ whole genome shotgun (WGS) entry which is preliminary data.</text>
</comment>
<evidence type="ECO:0000256" key="4">
    <source>
        <dbReference type="RuleBase" id="RU362032"/>
    </source>
</evidence>
<reference evidence="6 7" key="1">
    <citation type="submission" date="2019-05" db="EMBL/GenBank/DDBJ databases">
        <authorList>
            <person name="Farhan Ul Haque M."/>
        </authorList>
    </citation>
    <scope>NUCLEOTIDE SEQUENCE [LARGE SCALE GENOMIC DNA]</scope>
    <source>
        <strain evidence="6">2</strain>
    </source>
</reference>
<keyword evidence="7" id="KW-1185">Reference proteome</keyword>
<comment type="similarity">
    <text evidence="1 4">Belongs to the 4-oxalocrotonate tautomerase family.</text>
</comment>
<gene>
    <name evidence="6" type="ORF">MPC4_290052</name>
</gene>
<dbReference type="InterPro" id="IPR004370">
    <property type="entry name" value="4-OT-like_dom"/>
</dbReference>
<sequence length="65" mass="6988">MPIVEITLIEGRTYEDKSRLVAAVTEAIVSSIKAPRETVRIIIREVPAHHFAAGGVLKGAPPKPS</sequence>
<protein>
    <recommendedName>
        <fullName evidence="4">Tautomerase</fullName>
        <ecNumber evidence="4">5.3.2.-</ecNumber>
    </recommendedName>
</protein>
<organism evidence="6 7">
    <name type="scientific">Methylocella tundrae</name>
    <dbReference type="NCBI Taxonomy" id="227605"/>
    <lineage>
        <taxon>Bacteria</taxon>
        <taxon>Pseudomonadati</taxon>
        <taxon>Pseudomonadota</taxon>
        <taxon>Alphaproteobacteria</taxon>
        <taxon>Hyphomicrobiales</taxon>
        <taxon>Beijerinckiaceae</taxon>
        <taxon>Methylocella</taxon>
    </lineage>
</organism>
<accession>A0A8B6M912</accession>
<evidence type="ECO:0000313" key="7">
    <source>
        <dbReference type="Proteomes" id="UP000485880"/>
    </source>
</evidence>
<proteinExistence type="inferred from homology"/>
<dbReference type="GO" id="GO:0016853">
    <property type="term" value="F:isomerase activity"/>
    <property type="evidence" value="ECO:0007669"/>
    <property type="project" value="UniProtKB-UniRule"/>
</dbReference>
<dbReference type="PANTHER" id="PTHR35530:SF1">
    <property type="entry name" value="2-HYDROXYMUCONATE TAUTOMERASE"/>
    <property type="match status" value="1"/>
</dbReference>
<dbReference type="EMBL" id="CABFMQ020000086">
    <property type="protein sequence ID" value="VTZ50805.1"/>
    <property type="molecule type" value="Genomic_DNA"/>
</dbReference>
<dbReference type="EC" id="5.3.2.-" evidence="4"/>
<dbReference type="NCBIfam" id="NF002571">
    <property type="entry name" value="PRK02220.1"/>
    <property type="match status" value="1"/>
</dbReference>
<evidence type="ECO:0000259" key="5">
    <source>
        <dbReference type="Pfam" id="PF01361"/>
    </source>
</evidence>
<dbReference type="InterPro" id="IPR014347">
    <property type="entry name" value="Tautomerase/MIF_sf"/>
</dbReference>
<name>A0A8B6M912_METTU</name>
<keyword evidence="2 4" id="KW-0413">Isomerase</keyword>
<feature type="domain" description="4-oxalocrotonate tautomerase-like" evidence="5">
    <location>
        <begin position="2"/>
        <end position="60"/>
    </location>
</feature>
<dbReference type="RefSeq" id="WP_174512773.1">
    <property type="nucleotide sequence ID" value="NZ_CABFMQ020000086.1"/>
</dbReference>
<dbReference type="PANTHER" id="PTHR35530">
    <property type="entry name" value="TAUTOMERASE-RELATED"/>
    <property type="match status" value="1"/>
</dbReference>
<dbReference type="AlphaFoldDB" id="A0A8B6M912"/>
<dbReference type="NCBIfam" id="TIGR00013">
    <property type="entry name" value="taut"/>
    <property type="match status" value="1"/>
</dbReference>
<dbReference type="Pfam" id="PF01361">
    <property type="entry name" value="Tautomerase"/>
    <property type="match status" value="1"/>
</dbReference>
<evidence type="ECO:0000256" key="1">
    <source>
        <dbReference type="ARBA" id="ARBA00006723"/>
    </source>
</evidence>
<evidence type="ECO:0000313" key="6">
    <source>
        <dbReference type="EMBL" id="VTZ50805.1"/>
    </source>
</evidence>
<dbReference type="Gene3D" id="3.30.429.10">
    <property type="entry name" value="Macrophage Migration Inhibitory Factor"/>
    <property type="match status" value="1"/>
</dbReference>